<dbReference type="AlphaFoldDB" id="A0A4Y8VC95"/>
<protein>
    <recommendedName>
        <fullName evidence="4">Outer membrane protein beta-barrel domain-containing protein</fullName>
    </recommendedName>
</protein>
<evidence type="ECO:0000313" key="3">
    <source>
        <dbReference type="Proteomes" id="UP000297872"/>
    </source>
</evidence>
<comment type="caution">
    <text evidence="2">The sequence shown here is derived from an EMBL/GenBank/DDBJ whole genome shotgun (WGS) entry which is preliminary data.</text>
</comment>
<dbReference type="EMBL" id="SGVY01000030">
    <property type="protein sequence ID" value="TFH78766.1"/>
    <property type="molecule type" value="Genomic_DNA"/>
</dbReference>
<gene>
    <name evidence="2" type="ORF">EXN75_11215</name>
</gene>
<proteinExistence type="predicted"/>
<dbReference type="Proteomes" id="UP000297872">
    <property type="component" value="Unassembled WGS sequence"/>
</dbReference>
<keyword evidence="1" id="KW-0732">Signal</keyword>
<accession>A0A4Y8VC95</accession>
<sequence length="272" mass="30893">MKKNMMKLAVIASLLTVFTTEANAQVQRSEWTVGPIITTTNPAYSGAAMVAESAIAAIYCGVDMEEGTIKRDLPASAKFWMPMFTYKWHAIKSMKIDDDKAKFRHKMDWSLKNYSVGYRLGYMSRTVPLGFEIQANYEQENMAYKMTGDEDYRDATKTMFVPTALLKVRFGSYTTGAFCPTLELGGSYDYALSYKEKTDGETIKNKDLVNSGFSGIVGIGFTIPSTHWHWNLRYSHQFYKYYNKDAVLDGEKLNFNEKSTFGTFMLVSSYAF</sequence>
<dbReference type="GeneID" id="302995846"/>
<organism evidence="2 3">
    <name type="scientific">Segatella hominis</name>
    <dbReference type="NCBI Taxonomy" id="2518605"/>
    <lineage>
        <taxon>Bacteria</taxon>
        <taxon>Pseudomonadati</taxon>
        <taxon>Bacteroidota</taxon>
        <taxon>Bacteroidia</taxon>
        <taxon>Bacteroidales</taxon>
        <taxon>Prevotellaceae</taxon>
        <taxon>Segatella</taxon>
    </lineage>
</organism>
<name>A0A4Y8VC95_9BACT</name>
<keyword evidence="3" id="KW-1185">Reference proteome</keyword>
<evidence type="ECO:0000313" key="2">
    <source>
        <dbReference type="EMBL" id="TFH78766.1"/>
    </source>
</evidence>
<feature type="chain" id="PRO_5021350576" description="Outer membrane protein beta-barrel domain-containing protein" evidence="1">
    <location>
        <begin position="25"/>
        <end position="272"/>
    </location>
</feature>
<reference evidence="2 3" key="1">
    <citation type="submission" date="2019-02" db="EMBL/GenBank/DDBJ databases">
        <title>Draft Genome Sequence of the Prevotella sp. BCRC 81118, Isolated from Human Feces.</title>
        <authorList>
            <person name="Huang C.-H."/>
        </authorList>
    </citation>
    <scope>NUCLEOTIDE SEQUENCE [LARGE SCALE GENOMIC DNA]</scope>
    <source>
        <strain evidence="2 3">BCRC 81118</strain>
    </source>
</reference>
<dbReference type="RefSeq" id="WP_134843885.1">
    <property type="nucleotide sequence ID" value="NZ_SGVY01000030.1"/>
</dbReference>
<evidence type="ECO:0008006" key="4">
    <source>
        <dbReference type="Google" id="ProtNLM"/>
    </source>
</evidence>
<feature type="signal peptide" evidence="1">
    <location>
        <begin position="1"/>
        <end position="24"/>
    </location>
</feature>
<evidence type="ECO:0000256" key="1">
    <source>
        <dbReference type="SAM" id="SignalP"/>
    </source>
</evidence>